<sequence>MGSTRANRFGLAVTGLILLLGGLTAAVRGAAFVPRHLGAAHVPVTGRFVRAFADAHLWFWIALAAFSVAVALLALRWLGAQARRPAPRTIRLEPDTRHGATTLSARAVTDAIEDDLNAGPYVRRATAGVTGSRARPHLLLNVTVDPDTDPADARSSIHDAIERARHTLENDDQPATVRLRVRE</sequence>
<dbReference type="Proteomes" id="UP001165074">
    <property type="component" value="Unassembled WGS sequence"/>
</dbReference>
<comment type="caution">
    <text evidence="2">The sequence shown here is derived from an EMBL/GenBank/DDBJ whole genome shotgun (WGS) entry which is preliminary data.</text>
</comment>
<proteinExistence type="predicted"/>
<accession>A0A9W6RWI8</accession>
<name>A0A9W6RWI8_9ACTN</name>
<evidence type="ECO:0000313" key="3">
    <source>
        <dbReference type="Proteomes" id="UP001165074"/>
    </source>
</evidence>
<organism evidence="2 3">
    <name type="scientific">Actinoallomurus iriomotensis</name>
    <dbReference type="NCBI Taxonomy" id="478107"/>
    <lineage>
        <taxon>Bacteria</taxon>
        <taxon>Bacillati</taxon>
        <taxon>Actinomycetota</taxon>
        <taxon>Actinomycetes</taxon>
        <taxon>Streptosporangiales</taxon>
        <taxon>Thermomonosporaceae</taxon>
        <taxon>Actinoallomurus</taxon>
    </lineage>
</organism>
<keyword evidence="1" id="KW-0812">Transmembrane</keyword>
<keyword evidence="1" id="KW-0472">Membrane</keyword>
<gene>
    <name evidence="2" type="ORF">Airi02_011950</name>
</gene>
<protein>
    <recommendedName>
        <fullName evidence="4">Alkaline shock response membrane anchor protein AmaP</fullName>
    </recommendedName>
</protein>
<dbReference type="EMBL" id="BSTK01000002">
    <property type="protein sequence ID" value="GLY83265.1"/>
    <property type="molecule type" value="Genomic_DNA"/>
</dbReference>
<evidence type="ECO:0000256" key="1">
    <source>
        <dbReference type="SAM" id="Phobius"/>
    </source>
</evidence>
<keyword evidence="1" id="KW-1133">Transmembrane helix</keyword>
<dbReference type="RefSeq" id="WP_285567490.1">
    <property type="nucleotide sequence ID" value="NZ_BSTK01000002.1"/>
</dbReference>
<keyword evidence="3" id="KW-1185">Reference proteome</keyword>
<reference evidence="2" key="1">
    <citation type="submission" date="2023-03" db="EMBL/GenBank/DDBJ databases">
        <title>Actinoallomurus iriomotensis NBRC 103684.</title>
        <authorList>
            <person name="Ichikawa N."/>
            <person name="Sato H."/>
            <person name="Tonouchi N."/>
        </authorList>
    </citation>
    <scope>NUCLEOTIDE SEQUENCE</scope>
    <source>
        <strain evidence="2">NBRC 103684</strain>
    </source>
</reference>
<evidence type="ECO:0000313" key="2">
    <source>
        <dbReference type="EMBL" id="GLY83265.1"/>
    </source>
</evidence>
<evidence type="ECO:0008006" key="4">
    <source>
        <dbReference type="Google" id="ProtNLM"/>
    </source>
</evidence>
<dbReference type="AlphaFoldDB" id="A0A9W6RWI8"/>
<feature type="transmembrane region" description="Helical" evidence="1">
    <location>
        <begin position="57"/>
        <end position="78"/>
    </location>
</feature>